<organism evidence="2 3">
    <name type="scientific">Larkinella knui</name>
    <dbReference type="NCBI Taxonomy" id="2025310"/>
    <lineage>
        <taxon>Bacteria</taxon>
        <taxon>Pseudomonadati</taxon>
        <taxon>Bacteroidota</taxon>
        <taxon>Cytophagia</taxon>
        <taxon>Cytophagales</taxon>
        <taxon>Spirosomataceae</taxon>
        <taxon>Larkinella</taxon>
    </lineage>
</organism>
<reference evidence="2 3" key="1">
    <citation type="submission" date="2018-11" db="EMBL/GenBank/DDBJ databases">
        <authorList>
            <person name="Zhou Z."/>
            <person name="Wang G."/>
        </authorList>
    </citation>
    <scope>NUCLEOTIDE SEQUENCE [LARGE SCALE GENOMIC DNA]</scope>
    <source>
        <strain evidence="2 3">KCTC42998</strain>
    </source>
</reference>
<keyword evidence="1" id="KW-0732">Signal</keyword>
<feature type="chain" id="PRO_5018016990" description="DUF3575 domain-containing protein" evidence="1">
    <location>
        <begin position="23"/>
        <end position="241"/>
    </location>
</feature>
<protein>
    <recommendedName>
        <fullName evidence="4">DUF3575 domain-containing protein</fullName>
    </recommendedName>
</protein>
<evidence type="ECO:0000313" key="2">
    <source>
        <dbReference type="EMBL" id="RRB17131.1"/>
    </source>
</evidence>
<dbReference type="AlphaFoldDB" id="A0A3P1CV30"/>
<keyword evidence="3" id="KW-1185">Reference proteome</keyword>
<evidence type="ECO:0008006" key="4">
    <source>
        <dbReference type="Google" id="ProtNLM"/>
    </source>
</evidence>
<name>A0A3P1CV30_9BACT</name>
<evidence type="ECO:0000313" key="3">
    <source>
        <dbReference type="Proteomes" id="UP000274271"/>
    </source>
</evidence>
<comment type="caution">
    <text evidence="2">The sequence shown here is derived from an EMBL/GenBank/DDBJ whole genome shotgun (WGS) entry which is preliminary data.</text>
</comment>
<feature type="signal peptide" evidence="1">
    <location>
        <begin position="1"/>
        <end position="22"/>
    </location>
</feature>
<dbReference type="Proteomes" id="UP000274271">
    <property type="component" value="Unassembled WGS sequence"/>
</dbReference>
<proteinExistence type="predicted"/>
<dbReference type="RefSeq" id="WP_124903424.1">
    <property type="nucleotide sequence ID" value="NZ_RQJP01000001.1"/>
</dbReference>
<accession>A0A3P1CV30</accession>
<dbReference type="OrthoDB" id="1369748at2"/>
<dbReference type="EMBL" id="RQJP01000001">
    <property type="protein sequence ID" value="RRB17131.1"/>
    <property type="molecule type" value="Genomic_DNA"/>
</dbReference>
<evidence type="ECO:0000256" key="1">
    <source>
        <dbReference type="SAM" id="SignalP"/>
    </source>
</evidence>
<gene>
    <name evidence="2" type="ORF">EHT87_02295</name>
</gene>
<sequence length="241" mass="27618">MKTVLIYSGLIWLGLTAGVAQTVAEKPPVDSLAKSQTATTQHYPVRWTVNLDFRDSFVNRHHVNVWGVNTGLVFGPKRHQITIGYYWLTYNSYLHLIDLHRNAAKRLNLAYYTKTDMAFGSVMLWHNFINNRRWMFSIPVELGAGRATAVSTDTKTDSATGRSRWDFFMPVQVGVYGQWKASRWIGLSSQIGYRISIFQTNVNQHYNGSYYSVGTVIYPEFFKDIWAFIRRKPKAGSKESG</sequence>